<evidence type="ECO:0000313" key="4">
    <source>
        <dbReference type="EMBL" id="AJE80479.1"/>
    </source>
</evidence>
<dbReference type="GO" id="GO:0005829">
    <property type="term" value="C:cytosol"/>
    <property type="evidence" value="ECO:0007669"/>
    <property type="project" value="TreeGrafter"/>
</dbReference>
<dbReference type="NCBIfam" id="TIGR03619">
    <property type="entry name" value="F420_Rv2161c"/>
    <property type="match status" value="1"/>
</dbReference>
<protein>
    <recommendedName>
        <fullName evidence="3">Luciferase-like domain-containing protein</fullName>
    </recommendedName>
</protein>
<keyword evidence="1" id="KW-0560">Oxidoreductase</keyword>
<dbReference type="Pfam" id="PF00296">
    <property type="entry name" value="Bac_luciferase"/>
    <property type="match status" value="1"/>
</dbReference>
<dbReference type="Proteomes" id="UP000031523">
    <property type="component" value="Chromosome"/>
</dbReference>
<dbReference type="PANTHER" id="PTHR30137:SF8">
    <property type="entry name" value="BLR5498 PROTEIN"/>
    <property type="match status" value="1"/>
</dbReference>
<dbReference type="SUPFAM" id="SSF51679">
    <property type="entry name" value="Bacterial luciferase-like"/>
    <property type="match status" value="1"/>
</dbReference>
<dbReference type="GO" id="GO:0016705">
    <property type="term" value="F:oxidoreductase activity, acting on paired donors, with incorporation or reduction of molecular oxygen"/>
    <property type="evidence" value="ECO:0007669"/>
    <property type="project" value="InterPro"/>
</dbReference>
<keyword evidence="5" id="KW-1185">Reference proteome</keyword>
<dbReference type="InterPro" id="IPR019921">
    <property type="entry name" value="Lucif-like_OxRdtase_Rv2161c"/>
</dbReference>
<dbReference type="EMBL" id="CP010519">
    <property type="protein sequence ID" value="AJE80479.1"/>
    <property type="molecule type" value="Genomic_DNA"/>
</dbReference>
<sequence length="327" mass="36635">MKFGIWLDFRNPPRWRQPWRAVYEETLAMATGAEELGFESVWLSEHHLTDDGYLPSLLPALTAIAARTSRIRLGTAMLLASLTHPLRLAEDAAVADLLSGGRLELGLAPGYRDKEFEALGVERAQRGARTEETVEILRRAWRGEPFSFEGEHFRVDDVLVTPVPEQAPPVWIGGGSRAAALRAGRHGLRFLPDLGTDPQILDLYRTTLAAHGHDPARFGVTAIVTPGVYVCEDAEEGWQEVKEHYWYLLNKFQEWFGLPGLPSADDLPRELFLVGPPDHIAEQLRERVKPLGDVERVIFFGRAPGLPAEKARRSLRLFAEHVIPQFG</sequence>
<dbReference type="InterPro" id="IPR036661">
    <property type="entry name" value="Luciferase-like_sf"/>
</dbReference>
<accession>A0A0B5EGL7</accession>
<evidence type="ECO:0000256" key="1">
    <source>
        <dbReference type="ARBA" id="ARBA00023002"/>
    </source>
</evidence>
<keyword evidence="2" id="KW-0503">Monooxygenase</keyword>
<dbReference type="InterPro" id="IPR050766">
    <property type="entry name" value="Bact_Lucif_Oxidored"/>
</dbReference>
<dbReference type="KEGG" id="sals:SLNWT_0103"/>
<dbReference type="GO" id="GO:0004497">
    <property type="term" value="F:monooxygenase activity"/>
    <property type="evidence" value="ECO:0007669"/>
    <property type="project" value="UniProtKB-KW"/>
</dbReference>
<name>A0A0B5EGL7_STRA4</name>
<dbReference type="AlphaFoldDB" id="A0A0B5EGL7"/>
<proteinExistence type="predicted"/>
<dbReference type="Gene3D" id="3.20.20.30">
    <property type="entry name" value="Luciferase-like domain"/>
    <property type="match status" value="1"/>
</dbReference>
<reference evidence="4 5" key="1">
    <citation type="submission" date="2015-01" db="EMBL/GenBank/DDBJ databases">
        <title>Enhanced salinomycin production by adjusting the supply of polyketide extender units in Streptomyce albus DSM 41398.</title>
        <authorList>
            <person name="Lu C."/>
        </authorList>
    </citation>
    <scope>NUCLEOTIDE SEQUENCE [LARGE SCALE GENOMIC DNA]</scope>
    <source>
        <strain evidence="5">ATCC 21838 / DSM 41398 / FERM P-419 / JCM 4703 / NBRC 107858</strain>
    </source>
</reference>
<feature type="domain" description="Luciferase-like" evidence="3">
    <location>
        <begin position="1"/>
        <end position="290"/>
    </location>
</feature>
<evidence type="ECO:0000256" key="2">
    <source>
        <dbReference type="ARBA" id="ARBA00023033"/>
    </source>
</evidence>
<organism evidence="4 5">
    <name type="scientific">Streptomyces albus (strain ATCC 21838 / DSM 41398 / FERM P-419 / JCM 4703 / NBRC 107858)</name>
    <dbReference type="NCBI Taxonomy" id="1081613"/>
    <lineage>
        <taxon>Bacteria</taxon>
        <taxon>Bacillati</taxon>
        <taxon>Actinomycetota</taxon>
        <taxon>Actinomycetes</taxon>
        <taxon>Kitasatosporales</taxon>
        <taxon>Streptomycetaceae</taxon>
        <taxon>Streptomyces</taxon>
    </lineage>
</organism>
<gene>
    <name evidence="4" type="ORF">SLNWT_0103</name>
</gene>
<evidence type="ECO:0000259" key="3">
    <source>
        <dbReference type="Pfam" id="PF00296"/>
    </source>
</evidence>
<dbReference type="PANTHER" id="PTHR30137">
    <property type="entry name" value="LUCIFERASE-LIKE MONOOXYGENASE"/>
    <property type="match status" value="1"/>
</dbReference>
<evidence type="ECO:0000313" key="5">
    <source>
        <dbReference type="Proteomes" id="UP000031523"/>
    </source>
</evidence>
<dbReference type="InterPro" id="IPR011251">
    <property type="entry name" value="Luciferase-like_dom"/>
</dbReference>